<evidence type="ECO:0000256" key="1">
    <source>
        <dbReference type="SAM" id="MobiDB-lite"/>
    </source>
</evidence>
<reference evidence="2" key="1">
    <citation type="journal article" date="2022" name="bioRxiv">
        <title>Sequencing and chromosome-scale assembly of the giantPleurodeles waltlgenome.</title>
        <authorList>
            <person name="Brown T."/>
            <person name="Elewa A."/>
            <person name="Iarovenko S."/>
            <person name="Subramanian E."/>
            <person name="Araus A.J."/>
            <person name="Petzold A."/>
            <person name="Susuki M."/>
            <person name="Suzuki K.-i.T."/>
            <person name="Hayashi T."/>
            <person name="Toyoda A."/>
            <person name="Oliveira C."/>
            <person name="Osipova E."/>
            <person name="Leigh N.D."/>
            <person name="Simon A."/>
            <person name="Yun M.H."/>
        </authorList>
    </citation>
    <scope>NUCLEOTIDE SEQUENCE</scope>
    <source>
        <strain evidence="2">20211129_DDA</strain>
        <tissue evidence="2">Liver</tissue>
    </source>
</reference>
<evidence type="ECO:0000313" key="2">
    <source>
        <dbReference type="EMBL" id="KAJ1105361.1"/>
    </source>
</evidence>
<protein>
    <submittedName>
        <fullName evidence="2">Uncharacterized protein</fullName>
    </submittedName>
</protein>
<dbReference type="Proteomes" id="UP001066276">
    <property type="component" value="Chromosome 9"/>
</dbReference>
<dbReference type="AlphaFoldDB" id="A0AAV7MNM5"/>
<keyword evidence="3" id="KW-1185">Reference proteome</keyword>
<comment type="caution">
    <text evidence="2">The sequence shown here is derived from an EMBL/GenBank/DDBJ whole genome shotgun (WGS) entry which is preliminary data.</text>
</comment>
<name>A0AAV7MNM5_PLEWA</name>
<dbReference type="EMBL" id="JANPWB010000013">
    <property type="protein sequence ID" value="KAJ1105361.1"/>
    <property type="molecule type" value="Genomic_DNA"/>
</dbReference>
<organism evidence="2 3">
    <name type="scientific">Pleurodeles waltl</name>
    <name type="common">Iberian ribbed newt</name>
    <dbReference type="NCBI Taxonomy" id="8319"/>
    <lineage>
        <taxon>Eukaryota</taxon>
        <taxon>Metazoa</taxon>
        <taxon>Chordata</taxon>
        <taxon>Craniata</taxon>
        <taxon>Vertebrata</taxon>
        <taxon>Euteleostomi</taxon>
        <taxon>Amphibia</taxon>
        <taxon>Batrachia</taxon>
        <taxon>Caudata</taxon>
        <taxon>Salamandroidea</taxon>
        <taxon>Salamandridae</taxon>
        <taxon>Pleurodelinae</taxon>
        <taxon>Pleurodeles</taxon>
    </lineage>
</organism>
<proteinExistence type="predicted"/>
<sequence length="157" mass="16951">MAVASRAAGPARVAEGHIDWLYSGGWQVADSAKKGEGRRRGPTRDNARTTQVRCLVSAGPSVGLPRRPSPISLPAWIVGHWVLSSRVPWRGRLHIWCVGPEAVQGSRLRGGGRGAEVRKDPASHAARPKYSEMAKTTIVVPNRLPPRCGKGLSHRMA</sequence>
<accession>A0AAV7MNM5</accession>
<feature type="region of interest" description="Disordered" evidence="1">
    <location>
        <begin position="107"/>
        <end position="128"/>
    </location>
</feature>
<gene>
    <name evidence="2" type="ORF">NDU88_002768</name>
</gene>
<evidence type="ECO:0000313" key="3">
    <source>
        <dbReference type="Proteomes" id="UP001066276"/>
    </source>
</evidence>